<reference evidence="1 2" key="1">
    <citation type="submission" date="2024-06" db="EMBL/GenBank/DDBJ databases">
        <title>The Natural Products Discovery Center: Release of the First 8490 Sequenced Strains for Exploring Actinobacteria Biosynthetic Diversity.</title>
        <authorList>
            <person name="Kalkreuter E."/>
            <person name="Kautsar S.A."/>
            <person name="Yang D."/>
            <person name="Bader C.D."/>
            <person name="Teijaro C.N."/>
            <person name="Fluegel L."/>
            <person name="Davis C.M."/>
            <person name="Simpson J.R."/>
            <person name="Lauterbach L."/>
            <person name="Steele A.D."/>
            <person name="Gui C."/>
            <person name="Meng S."/>
            <person name="Li G."/>
            <person name="Viehrig K."/>
            <person name="Ye F."/>
            <person name="Su P."/>
            <person name="Kiefer A.F."/>
            <person name="Nichols A."/>
            <person name="Cepeda A.J."/>
            <person name="Yan W."/>
            <person name="Fan B."/>
            <person name="Jiang Y."/>
            <person name="Adhikari A."/>
            <person name="Zheng C.-J."/>
            <person name="Schuster L."/>
            <person name="Cowan T.M."/>
            <person name="Smanski M.J."/>
            <person name="Chevrette M.G."/>
            <person name="De Carvalho L.P.S."/>
            <person name="Shen B."/>
        </authorList>
    </citation>
    <scope>NUCLEOTIDE SEQUENCE [LARGE SCALE GENOMIC DNA]</scope>
    <source>
        <strain evidence="1 2">NPDC005137</strain>
    </source>
</reference>
<proteinExistence type="predicted"/>
<dbReference type="Proteomes" id="UP001550044">
    <property type="component" value="Unassembled WGS sequence"/>
</dbReference>
<protein>
    <recommendedName>
        <fullName evidence="3">Restriction endonuclease type IV Mrr domain-containing protein</fullName>
    </recommendedName>
</protein>
<dbReference type="EMBL" id="JBEXIP010000007">
    <property type="protein sequence ID" value="MET8433682.1"/>
    <property type="molecule type" value="Genomic_DNA"/>
</dbReference>
<comment type="caution">
    <text evidence="1">The sequence shown here is derived from an EMBL/GenBank/DDBJ whole genome shotgun (WGS) entry which is preliminary data.</text>
</comment>
<sequence>MPRGDEGRVQAAFEQWLAKSGWTLRAKPERGDVDVDAVHPDGRRLLAEVKGETSAPGLDIDTAYGQLLRRMTSEENTTYAVVVSERGVTAALRVPQYVRHLLAVTVYAVNQEGDVRFVA</sequence>
<gene>
    <name evidence="1" type="ORF">ABZV61_12900</name>
</gene>
<organism evidence="1 2">
    <name type="scientific">Streptomyces sp. 900116325</name>
    <dbReference type="NCBI Taxonomy" id="3154295"/>
    <lineage>
        <taxon>Bacteria</taxon>
        <taxon>Bacillati</taxon>
        <taxon>Actinomycetota</taxon>
        <taxon>Actinomycetes</taxon>
        <taxon>Kitasatosporales</taxon>
        <taxon>Streptomycetaceae</taxon>
        <taxon>Streptomyces</taxon>
    </lineage>
</organism>
<accession>A0ABV2U767</accession>
<name>A0ABV2U767_9ACTN</name>
<evidence type="ECO:0000313" key="1">
    <source>
        <dbReference type="EMBL" id="MET8433682.1"/>
    </source>
</evidence>
<evidence type="ECO:0000313" key="2">
    <source>
        <dbReference type="Proteomes" id="UP001550044"/>
    </source>
</evidence>
<dbReference type="RefSeq" id="WP_356709615.1">
    <property type="nucleotide sequence ID" value="NZ_JBEXIP010000007.1"/>
</dbReference>
<evidence type="ECO:0008006" key="3">
    <source>
        <dbReference type="Google" id="ProtNLM"/>
    </source>
</evidence>
<keyword evidence="2" id="KW-1185">Reference proteome</keyword>